<dbReference type="SUPFAM" id="SSF51905">
    <property type="entry name" value="FAD/NAD(P)-binding domain"/>
    <property type="match status" value="1"/>
</dbReference>
<dbReference type="GO" id="GO:0005840">
    <property type="term" value="C:ribosome"/>
    <property type="evidence" value="ECO:0007669"/>
    <property type="project" value="UniProtKB-KW"/>
</dbReference>
<dbReference type="InterPro" id="IPR035987">
    <property type="entry name" value="Ribosomal_uS8_sf"/>
</dbReference>
<evidence type="ECO:0000256" key="10">
    <source>
        <dbReference type="ARBA" id="ARBA00023033"/>
    </source>
</evidence>
<dbReference type="EC" id="1.14.13.9" evidence="14"/>
<dbReference type="STRING" id="490622.A0A395NPQ4"/>
<organism evidence="16 17">
    <name type="scientific">Trichoderma arundinaceum</name>
    <dbReference type="NCBI Taxonomy" id="490622"/>
    <lineage>
        <taxon>Eukaryota</taxon>
        <taxon>Fungi</taxon>
        <taxon>Dikarya</taxon>
        <taxon>Ascomycota</taxon>
        <taxon>Pezizomycotina</taxon>
        <taxon>Sordariomycetes</taxon>
        <taxon>Hypocreomycetidae</taxon>
        <taxon>Hypocreales</taxon>
        <taxon>Hypocreaceae</taxon>
        <taxon>Trichoderma</taxon>
    </lineage>
</organism>
<feature type="domain" description="FAD-binding" evidence="15">
    <location>
        <begin position="3"/>
        <end position="358"/>
    </location>
</feature>
<protein>
    <recommendedName>
        <fullName evidence="14">Kynurenine 3-monooxygenase</fullName>
        <ecNumber evidence="14">1.14.13.9</ecNumber>
    </recommendedName>
    <alternativeName>
        <fullName evidence="14">Biosynthesis of nicotinic acid protein 4</fullName>
    </alternativeName>
    <alternativeName>
        <fullName evidence="14">Kynurenine 3-hydroxylase</fullName>
    </alternativeName>
</protein>
<dbReference type="GO" id="GO:0034354">
    <property type="term" value="P:'de novo' NAD+ biosynthetic process from L-tryptophan"/>
    <property type="evidence" value="ECO:0007669"/>
    <property type="project" value="UniProtKB-UniRule"/>
</dbReference>
<comment type="cofactor">
    <cofactor evidence="1 14">
        <name>FAD</name>
        <dbReference type="ChEBI" id="CHEBI:57692"/>
    </cofactor>
</comment>
<dbReference type="OrthoDB" id="10053569at2759"/>
<evidence type="ECO:0000256" key="7">
    <source>
        <dbReference type="ARBA" id="ARBA00022857"/>
    </source>
</evidence>
<dbReference type="GO" id="GO:0070189">
    <property type="term" value="P:kynurenine metabolic process"/>
    <property type="evidence" value="ECO:0007669"/>
    <property type="project" value="TreeGrafter"/>
</dbReference>
<evidence type="ECO:0000256" key="13">
    <source>
        <dbReference type="ARBA" id="ARBA00047818"/>
    </source>
</evidence>
<dbReference type="PANTHER" id="PTHR46028:SF2">
    <property type="entry name" value="KYNURENINE 3-MONOOXYGENASE"/>
    <property type="match status" value="1"/>
</dbReference>
<dbReference type="PANTHER" id="PTHR46028">
    <property type="entry name" value="KYNURENINE 3-MONOOXYGENASE"/>
    <property type="match status" value="1"/>
</dbReference>
<sequence length="737" mass="81578">MADTKIVVVGAGPVGSLAALYAAKRGYQVEVYELRPDLRDPSIVPLNFTKSINLALSERGIHAMQQSGEPKLVDHVMSATIPMRGRMIHGQSPDGSLYEHSQNYGVNGQAINAIDRGALNSRLLDILESMPNVKLFFNHKLTGADFKACKAWFEARDKDYVPNGRPREIEITFDLMIGADGAHSAVRYHLMKFTRMDYQQEYIDTLWCEFHLPPRAVDEDEKDPNAKFRISPNHLHIWPGKDFMFIAIPSEDGSFTCTLFIPSGEISELERDPSTLPAFFDKHFPGVTALIPGPDLIKSFETNPHLPLISLKCKPYHHGSAGVIVGDAAHAMVPFYGQGMNAGMEDVRILFSILDEHTNLEESNSPDGELINSAATSAFQRSLALAEYSAVRAEDAYAINNLALQNYVEMRSSVLSRRYRLRKFLEEFMSVHFPSFGWQTKYSRVSFGNEGYADVVRKSDRQGQLLVQSFIALVSSPVVLTAIVLAYRRRGSLLGFNCKKIMGASKKEIHPTHFPNNDARAERNQRGPVALDAQSLVIAQKGRLVSQGLPADDALTPIKKQTPKKIPPPPTMPSILNIAHMCSHLQNASKARLGLTSIPNNKYNLHLALALHRSGFFSSVYRAGPHPPTPEQMVAQVPEPVTNATVAKMRIWLGLKYWDGRPVLSNATLISKPSRLMTVDVQELGRLTRGFPTKLKGGVVKGLDVGECMFVSTSRGVLEVREALAKKVGGVLMCRVS</sequence>
<dbReference type="FunFam" id="3.30.1370.30:FF:000006">
    <property type="entry name" value="40S ribosomal protein S8"/>
    <property type="match status" value="1"/>
</dbReference>
<dbReference type="GO" id="GO:0019805">
    <property type="term" value="P:quinolinate biosynthetic process"/>
    <property type="evidence" value="ECO:0007669"/>
    <property type="project" value="UniProtKB-UniRule"/>
</dbReference>
<evidence type="ECO:0000256" key="6">
    <source>
        <dbReference type="ARBA" id="ARBA00022827"/>
    </source>
</evidence>
<comment type="similarity">
    <text evidence="14">Belongs to the aromatic-ring hydroxylase family. KMO subfamily.</text>
</comment>
<proteinExistence type="inferred from homology"/>
<name>A0A395NPQ4_TRIAR</name>
<evidence type="ECO:0000313" key="17">
    <source>
        <dbReference type="Proteomes" id="UP000266272"/>
    </source>
</evidence>
<comment type="subcellular location">
    <subcellularLocation>
        <location evidence="14">Mitochondrion outer membrane</location>
    </subcellularLocation>
</comment>
<evidence type="ECO:0000256" key="3">
    <source>
        <dbReference type="ARBA" id="ARBA00022630"/>
    </source>
</evidence>
<accession>A0A395NPQ4</accession>
<gene>
    <name evidence="14" type="primary">BNA4</name>
    <name evidence="16" type="ORF">TARUN_4411</name>
</gene>
<dbReference type="GO" id="GO:1990904">
    <property type="term" value="C:ribonucleoprotein complex"/>
    <property type="evidence" value="ECO:0007669"/>
    <property type="project" value="UniProtKB-KW"/>
</dbReference>
<keyword evidence="17" id="KW-1185">Reference proteome</keyword>
<dbReference type="FunFam" id="3.50.50.60:FF:000129">
    <property type="entry name" value="Kynurenine 3-monooxygenase"/>
    <property type="match status" value="1"/>
</dbReference>
<keyword evidence="14" id="KW-0472">Membrane</keyword>
<dbReference type="EMBL" id="PXOA01000250">
    <property type="protein sequence ID" value="RFU77827.1"/>
    <property type="molecule type" value="Genomic_DNA"/>
</dbReference>
<dbReference type="Gene3D" id="3.50.50.60">
    <property type="entry name" value="FAD/NAD(P)-binding domain"/>
    <property type="match status" value="1"/>
</dbReference>
<dbReference type="GO" id="GO:0004502">
    <property type="term" value="F:kynurenine 3-monooxygenase activity"/>
    <property type="evidence" value="ECO:0007669"/>
    <property type="project" value="UniProtKB-UniRule"/>
</dbReference>
<dbReference type="InterPro" id="IPR000630">
    <property type="entry name" value="Ribosomal_uS8"/>
</dbReference>
<dbReference type="GO" id="GO:0006569">
    <property type="term" value="P:L-tryptophan catabolic process"/>
    <property type="evidence" value="ECO:0007669"/>
    <property type="project" value="UniProtKB-UniRule"/>
</dbReference>
<dbReference type="HAMAP" id="MF_01971">
    <property type="entry name" value="Kynurenine_monooxygenase"/>
    <property type="match status" value="1"/>
</dbReference>
<evidence type="ECO:0000259" key="15">
    <source>
        <dbReference type="Pfam" id="PF01494"/>
    </source>
</evidence>
<keyword evidence="3 14" id="KW-0285">Flavoprotein</keyword>
<keyword evidence="10 14" id="KW-0503">Monooxygenase</keyword>
<dbReference type="GO" id="GO:0005741">
    <property type="term" value="C:mitochondrial outer membrane"/>
    <property type="evidence" value="ECO:0007669"/>
    <property type="project" value="UniProtKB-SubCell"/>
</dbReference>
<dbReference type="Pfam" id="PF01494">
    <property type="entry name" value="FAD_binding_3"/>
    <property type="match status" value="1"/>
</dbReference>
<dbReference type="GO" id="GO:0006412">
    <property type="term" value="P:translation"/>
    <property type="evidence" value="ECO:0007669"/>
    <property type="project" value="InterPro"/>
</dbReference>
<evidence type="ECO:0000256" key="5">
    <source>
        <dbReference type="ARBA" id="ARBA00022787"/>
    </source>
</evidence>
<evidence type="ECO:0000256" key="12">
    <source>
        <dbReference type="ARBA" id="ARBA00023274"/>
    </source>
</evidence>
<dbReference type="Pfam" id="PF00410">
    <property type="entry name" value="Ribosomal_S8"/>
    <property type="match status" value="1"/>
</dbReference>
<comment type="similarity">
    <text evidence="2">Belongs to the universal ribosomal protein uS8 family.</text>
</comment>
<evidence type="ECO:0000256" key="2">
    <source>
        <dbReference type="ARBA" id="ARBA00006471"/>
    </source>
</evidence>
<evidence type="ECO:0000256" key="14">
    <source>
        <dbReference type="HAMAP-Rule" id="MF_03018"/>
    </source>
</evidence>
<dbReference type="UniPathway" id="UPA00253">
    <property type="reaction ID" value="UER00328"/>
</dbReference>
<keyword evidence="9 14" id="KW-0560">Oxidoreductase</keyword>
<dbReference type="InterPro" id="IPR027545">
    <property type="entry name" value="Kynurenine_monooxygenase"/>
</dbReference>
<evidence type="ECO:0000256" key="1">
    <source>
        <dbReference type="ARBA" id="ARBA00001974"/>
    </source>
</evidence>
<dbReference type="Gene3D" id="3.30.1490.10">
    <property type="match status" value="1"/>
</dbReference>
<evidence type="ECO:0000256" key="4">
    <source>
        <dbReference type="ARBA" id="ARBA00022642"/>
    </source>
</evidence>
<evidence type="ECO:0000313" key="16">
    <source>
        <dbReference type="EMBL" id="RFU77827.1"/>
    </source>
</evidence>
<dbReference type="Gene3D" id="3.30.1370.30">
    <property type="match status" value="1"/>
</dbReference>
<keyword evidence="6 14" id="KW-0274">FAD</keyword>
<dbReference type="PRINTS" id="PR00420">
    <property type="entry name" value="RNGMNOXGNASE"/>
</dbReference>
<comment type="pathway">
    <text evidence="14">Cofactor biosynthesis; NAD(+) biosynthesis; quinolinate from L-kynurenine: step 1/3.</text>
</comment>
<dbReference type="SUPFAM" id="SSF56047">
    <property type="entry name" value="Ribosomal protein S8"/>
    <property type="match status" value="1"/>
</dbReference>
<evidence type="ECO:0000256" key="9">
    <source>
        <dbReference type="ARBA" id="ARBA00023002"/>
    </source>
</evidence>
<keyword evidence="11 14" id="KW-0496">Mitochondrion</keyword>
<evidence type="ECO:0000256" key="8">
    <source>
        <dbReference type="ARBA" id="ARBA00022980"/>
    </source>
</evidence>
<reference evidence="16 17" key="1">
    <citation type="journal article" date="2018" name="PLoS Pathog.">
        <title>Evolution of structural diversity of trichothecenes, a family of toxins produced by plant pathogenic and entomopathogenic fungi.</title>
        <authorList>
            <person name="Proctor R.H."/>
            <person name="McCormick S.P."/>
            <person name="Kim H.S."/>
            <person name="Cardoza R.E."/>
            <person name="Stanley A.M."/>
            <person name="Lindo L."/>
            <person name="Kelly A."/>
            <person name="Brown D.W."/>
            <person name="Lee T."/>
            <person name="Vaughan M.M."/>
            <person name="Alexander N.J."/>
            <person name="Busman M."/>
            <person name="Gutierrez S."/>
        </authorList>
    </citation>
    <scope>NUCLEOTIDE SEQUENCE [LARGE SCALE GENOMIC DNA]</scope>
    <source>
        <strain evidence="16 17">IBT 40837</strain>
    </source>
</reference>
<comment type="catalytic activity">
    <reaction evidence="13 14">
        <text>L-kynurenine + NADPH + O2 + H(+) = 3-hydroxy-L-kynurenine + NADP(+) + H2O</text>
        <dbReference type="Rhea" id="RHEA:20545"/>
        <dbReference type="ChEBI" id="CHEBI:15377"/>
        <dbReference type="ChEBI" id="CHEBI:15378"/>
        <dbReference type="ChEBI" id="CHEBI:15379"/>
        <dbReference type="ChEBI" id="CHEBI:57783"/>
        <dbReference type="ChEBI" id="CHEBI:57959"/>
        <dbReference type="ChEBI" id="CHEBI:58125"/>
        <dbReference type="ChEBI" id="CHEBI:58349"/>
        <dbReference type="EC" id="1.14.13.9"/>
    </reaction>
</comment>
<comment type="function">
    <text evidence="14">Catalyzes the hydroxylation of L-kynurenine (L-Kyn) to form 3-hydroxy-L-kynurenine (L-3OHKyn). Required for synthesis of quinolinic acid.</text>
</comment>
<dbReference type="InterPro" id="IPR036188">
    <property type="entry name" value="FAD/NAD-bd_sf"/>
</dbReference>
<evidence type="ECO:0000256" key="11">
    <source>
        <dbReference type="ARBA" id="ARBA00023128"/>
    </source>
</evidence>
<keyword evidence="12" id="KW-0687">Ribonucleoprotein</keyword>
<keyword evidence="5 14" id="KW-1000">Mitochondrion outer membrane</keyword>
<dbReference type="Proteomes" id="UP000266272">
    <property type="component" value="Unassembled WGS sequence"/>
</dbReference>
<dbReference type="GO" id="GO:0071949">
    <property type="term" value="F:FAD binding"/>
    <property type="evidence" value="ECO:0007669"/>
    <property type="project" value="InterPro"/>
</dbReference>
<dbReference type="AlphaFoldDB" id="A0A395NPQ4"/>
<comment type="caution">
    <text evidence="16">The sequence shown here is derived from an EMBL/GenBank/DDBJ whole genome shotgun (WGS) entry which is preliminary data.</text>
</comment>
<keyword evidence="4 14" id="KW-0662">Pyridine nucleotide biosynthesis</keyword>
<dbReference type="GO" id="GO:0043420">
    <property type="term" value="P:anthranilate metabolic process"/>
    <property type="evidence" value="ECO:0007669"/>
    <property type="project" value="UniProtKB-UniRule"/>
</dbReference>
<keyword evidence="8" id="KW-0689">Ribosomal protein</keyword>
<keyword evidence="7 14" id="KW-0521">NADP</keyword>
<dbReference type="InterPro" id="IPR002938">
    <property type="entry name" value="FAD-bd"/>
</dbReference>
<dbReference type="GO" id="GO:0003735">
    <property type="term" value="F:structural constituent of ribosome"/>
    <property type="evidence" value="ECO:0007669"/>
    <property type="project" value="InterPro"/>
</dbReference>